<dbReference type="InterPro" id="IPR011990">
    <property type="entry name" value="TPR-like_helical_dom_sf"/>
</dbReference>
<dbReference type="eggNOG" id="COG0463">
    <property type="taxonomic scope" value="Bacteria"/>
</dbReference>
<evidence type="ECO:0000313" key="3">
    <source>
        <dbReference type="EMBL" id="BAC07921.1"/>
    </source>
</evidence>
<dbReference type="PATRIC" id="fig|197221.4.peg.388"/>
<dbReference type="KEGG" id="tel:tll0369"/>
<dbReference type="EnsemblBacteria" id="BAC07921">
    <property type="protein sequence ID" value="BAC07921"/>
    <property type="gene ID" value="BAC07921"/>
</dbReference>
<dbReference type="PANTHER" id="PTHR43630:SF2">
    <property type="entry name" value="GLYCOSYLTRANSFERASE"/>
    <property type="match status" value="1"/>
</dbReference>
<dbReference type="PANTHER" id="PTHR43630">
    <property type="entry name" value="POLY-BETA-1,6-N-ACETYL-D-GLUCOSAMINE SYNTHASE"/>
    <property type="match status" value="1"/>
</dbReference>
<keyword evidence="1" id="KW-0802">TPR repeat</keyword>
<dbReference type="InterPro" id="IPR019734">
    <property type="entry name" value="TPR_rpt"/>
</dbReference>
<sequence length="365" mass="41066">MAITLCMIVRDEATRLPQCLASVAGVVDEAVIVDTGSQDETVAIARDWGARVYEIPWQDDFAAARNVALGYVTTEWVLVLDADETLTPAFAALLPQICQHPNWLVVILLRQELGVIPPYTPVARLFRRHPAISFQRPYHETIDDSVLALQQREPHWQIGHVSGVAIVHRGYLGDQRQQKQERAERIMRRHLEQHPEDAYLWSKLAGVYLARGNWEQAQRCLEEGLKTDTLPPAIAQELYYQQGNLYAERGEWQAAIAAYEMALGTPTPEVMHLATYLRLAEAQKQLKRWGHALATYDRLQRLDPTCALAYQNQGALLLRLGQVSAGLAKLRQAIALLRDQNPAEAQRLTQELQAMGLLSPSEKSS</sequence>
<proteinExistence type="predicted"/>
<dbReference type="RefSeq" id="WP_011056224.1">
    <property type="nucleotide sequence ID" value="NC_004113.1"/>
</dbReference>
<feature type="repeat" description="TPR" evidence="1">
    <location>
        <begin position="236"/>
        <end position="269"/>
    </location>
</feature>
<evidence type="ECO:0000259" key="2">
    <source>
        <dbReference type="Pfam" id="PF00535"/>
    </source>
</evidence>
<accession>Q8DLV7</accession>
<dbReference type="Proteomes" id="UP000000440">
    <property type="component" value="Chromosome"/>
</dbReference>
<dbReference type="Pfam" id="PF00535">
    <property type="entry name" value="Glycos_transf_2"/>
    <property type="match status" value="1"/>
</dbReference>
<gene>
    <name evidence="3" type="ordered locus">tll0369</name>
</gene>
<dbReference type="SMART" id="SM00028">
    <property type="entry name" value="TPR"/>
    <property type="match status" value="4"/>
</dbReference>
<dbReference type="SUPFAM" id="SSF48452">
    <property type="entry name" value="TPR-like"/>
    <property type="match status" value="1"/>
</dbReference>
<dbReference type="Pfam" id="PF14559">
    <property type="entry name" value="TPR_19"/>
    <property type="match status" value="1"/>
</dbReference>
<organism evidence="3 4">
    <name type="scientific">Thermosynechococcus vestitus (strain NIES-2133 / IAM M-273 / BP-1)</name>
    <dbReference type="NCBI Taxonomy" id="197221"/>
    <lineage>
        <taxon>Bacteria</taxon>
        <taxon>Bacillati</taxon>
        <taxon>Cyanobacteriota</taxon>
        <taxon>Cyanophyceae</taxon>
        <taxon>Acaryochloridales</taxon>
        <taxon>Thermosynechococcaceae</taxon>
        <taxon>Thermosynechococcus</taxon>
    </lineage>
</organism>
<evidence type="ECO:0000256" key="1">
    <source>
        <dbReference type="PROSITE-ProRule" id="PRU00339"/>
    </source>
</evidence>
<dbReference type="InterPro" id="IPR029044">
    <property type="entry name" value="Nucleotide-diphossugar_trans"/>
</dbReference>
<dbReference type="eggNOG" id="COG0457">
    <property type="taxonomic scope" value="Bacteria"/>
</dbReference>
<keyword evidence="4" id="KW-1185">Reference proteome</keyword>
<evidence type="ECO:0000313" key="4">
    <source>
        <dbReference type="Proteomes" id="UP000000440"/>
    </source>
</evidence>
<dbReference type="Gene3D" id="1.25.40.10">
    <property type="entry name" value="Tetratricopeptide repeat domain"/>
    <property type="match status" value="2"/>
</dbReference>
<dbReference type="CDD" id="cd02511">
    <property type="entry name" value="Beta4Glucosyltransferase"/>
    <property type="match status" value="1"/>
</dbReference>
<dbReference type="EMBL" id="BA000039">
    <property type="protein sequence ID" value="BAC07921.1"/>
    <property type="molecule type" value="Genomic_DNA"/>
</dbReference>
<feature type="domain" description="Glycosyltransferase 2-like" evidence="2">
    <location>
        <begin position="5"/>
        <end position="158"/>
    </location>
</feature>
<dbReference type="PROSITE" id="PS50005">
    <property type="entry name" value="TPR"/>
    <property type="match status" value="1"/>
</dbReference>
<dbReference type="Pfam" id="PF13176">
    <property type="entry name" value="TPR_7"/>
    <property type="match status" value="1"/>
</dbReference>
<dbReference type="CAZy" id="GT2">
    <property type="family name" value="Glycosyltransferase Family 2"/>
</dbReference>
<name>Q8DLV7_THEVB</name>
<protein>
    <submittedName>
        <fullName evidence="3">Tll0369 protein</fullName>
    </submittedName>
</protein>
<dbReference type="InterPro" id="IPR001173">
    <property type="entry name" value="Glyco_trans_2-like"/>
</dbReference>
<dbReference type="STRING" id="197221.gene:10746955"/>
<dbReference type="SUPFAM" id="SSF53448">
    <property type="entry name" value="Nucleotide-diphospho-sugar transferases"/>
    <property type="match status" value="1"/>
</dbReference>
<dbReference type="AlphaFoldDB" id="Q8DLV7"/>
<reference evidence="3 4" key="1">
    <citation type="journal article" date="2002" name="DNA Res.">
        <title>Complete genome structure of the thermophilic cyanobacterium Thermosynechococcus elongatus BP-1.</title>
        <authorList>
            <person name="Nakamura Y."/>
            <person name="Kaneko T."/>
            <person name="Sato S."/>
            <person name="Ikeuchi M."/>
            <person name="Katoh H."/>
            <person name="Sasamoto S."/>
            <person name="Watanabe A."/>
            <person name="Iriguchi M."/>
            <person name="Kawashima K."/>
            <person name="Kimura T."/>
            <person name="Kishida Y."/>
            <person name="Kiyokawa C."/>
            <person name="Kohara M."/>
            <person name="Matsumoto M."/>
            <person name="Matsuno A."/>
            <person name="Nakazaki N."/>
            <person name="Shimpo S."/>
            <person name="Sugimoto M."/>
            <person name="Takeuchi C."/>
            <person name="Yamada M."/>
            <person name="Tabata S."/>
        </authorList>
    </citation>
    <scope>NUCLEOTIDE SEQUENCE [LARGE SCALE GENOMIC DNA]</scope>
    <source>
        <strain evidence="4">IAM M-273 / NIES-2133 / BP-1</strain>
    </source>
</reference>
<dbReference type="Gene3D" id="3.90.550.10">
    <property type="entry name" value="Spore Coat Polysaccharide Biosynthesis Protein SpsA, Chain A"/>
    <property type="match status" value="1"/>
</dbReference>